<accession>A0ABN7UHK9</accession>
<keyword evidence="1" id="KW-0732">Signal</keyword>
<feature type="signal peptide" evidence="1">
    <location>
        <begin position="1"/>
        <end position="18"/>
    </location>
</feature>
<sequence>MSIDITAFLIMLILKANSSTGLVEEKNCKIFSEPAAASLSIAACSDAEFAPNSGGGIAPGDVGAGASVNLRRTS</sequence>
<comment type="caution">
    <text evidence="2">The sequence shown here is derived from an EMBL/GenBank/DDBJ whole genome shotgun (WGS) entry which is preliminary data.</text>
</comment>
<keyword evidence="3" id="KW-1185">Reference proteome</keyword>
<reference evidence="2 3" key="1">
    <citation type="submission" date="2021-06" db="EMBL/GenBank/DDBJ databases">
        <authorList>
            <person name="Kallberg Y."/>
            <person name="Tangrot J."/>
            <person name="Rosling A."/>
        </authorList>
    </citation>
    <scope>NUCLEOTIDE SEQUENCE [LARGE SCALE GENOMIC DNA]</scope>
    <source>
        <strain evidence="2 3">120-4 pot B 10/14</strain>
    </source>
</reference>
<evidence type="ECO:0000256" key="1">
    <source>
        <dbReference type="SAM" id="SignalP"/>
    </source>
</evidence>
<evidence type="ECO:0000313" key="3">
    <source>
        <dbReference type="Proteomes" id="UP000789901"/>
    </source>
</evidence>
<name>A0ABN7UHK9_GIGMA</name>
<dbReference type="Proteomes" id="UP000789901">
    <property type="component" value="Unassembled WGS sequence"/>
</dbReference>
<dbReference type="EMBL" id="CAJVQB010003134">
    <property type="protein sequence ID" value="CAG8598747.1"/>
    <property type="molecule type" value="Genomic_DNA"/>
</dbReference>
<proteinExistence type="predicted"/>
<protein>
    <submittedName>
        <fullName evidence="2">34435_t:CDS:1</fullName>
    </submittedName>
</protein>
<gene>
    <name evidence="2" type="ORF">GMARGA_LOCUS6774</name>
</gene>
<organism evidence="2 3">
    <name type="scientific">Gigaspora margarita</name>
    <dbReference type="NCBI Taxonomy" id="4874"/>
    <lineage>
        <taxon>Eukaryota</taxon>
        <taxon>Fungi</taxon>
        <taxon>Fungi incertae sedis</taxon>
        <taxon>Mucoromycota</taxon>
        <taxon>Glomeromycotina</taxon>
        <taxon>Glomeromycetes</taxon>
        <taxon>Diversisporales</taxon>
        <taxon>Gigasporaceae</taxon>
        <taxon>Gigaspora</taxon>
    </lineage>
</organism>
<evidence type="ECO:0000313" key="2">
    <source>
        <dbReference type="EMBL" id="CAG8598747.1"/>
    </source>
</evidence>
<feature type="chain" id="PRO_5046216588" evidence="1">
    <location>
        <begin position="19"/>
        <end position="74"/>
    </location>
</feature>